<gene>
    <name evidence="4" type="primary">LOC140038826</name>
</gene>
<accession>A0ABM4X8L5</accession>
<dbReference type="GeneID" id="140038826"/>
<proteinExistence type="predicted"/>
<dbReference type="PROSITE" id="PS50879">
    <property type="entry name" value="RNASE_H_1"/>
    <property type="match status" value="1"/>
</dbReference>
<sequence length="543" mass="61417">MVNGSPRGFFKSSWAIHQGDPLSPALFVLCAEVLSRHLNSLGRRQGFVPFWVPHGCPIITHLAYADDIIIFSSGMKRSLQLVMNVLEDYTSISRQKVNHYKSSFLSHARLSDLRKRVVAQVTGFRSQAFPVTYLGCPLYSGRRKKSYFAAFCTSVASRILSWKERLLSSEGKLVLIRSVLASMPIHIFAASSPPKEGRRVSRWNHFKSDRLQTLSWKVMGMAPSTTAEPDDMIWTPTSSGEFTILSAYQIVRKGGIGSRMFASLWHRALPSKISIFMLRLLYGRLPLMDVLHKFGVLDPSRCFCYSLNLSSETINHIFCTGEVAKQVWGCFEGLIGRFSAAFTFREISLLGNSRVDFFDMIARLRSKCIIREACWQCPIQSVVKLNADSCSNGNPRRSGGGGLFRDYVRRFLLGFSCWFGETTSLQAEMKALLFGVQLGVSPGFVKLHLESDSLVLVRIIQGKIRCPWPLQRELPELQRYRRYFEVVSHCFREANRPADRLANVGVEVGCTTIYEPYNALPWLVSGDISLDASGFPNFRRRWP</sequence>
<dbReference type="Pfam" id="PF13966">
    <property type="entry name" value="zf-RVT"/>
    <property type="match status" value="1"/>
</dbReference>
<dbReference type="RefSeq" id="XP_071940364.1">
    <property type="nucleotide sequence ID" value="XM_072084263.1"/>
</dbReference>
<feature type="domain" description="RNase H type-1" evidence="2">
    <location>
        <begin position="379"/>
        <end position="507"/>
    </location>
</feature>
<evidence type="ECO:0000259" key="1">
    <source>
        <dbReference type="PROSITE" id="PS50878"/>
    </source>
</evidence>
<evidence type="ECO:0000259" key="2">
    <source>
        <dbReference type="PROSITE" id="PS50879"/>
    </source>
</evidence>
<dbReference type="InterPro" id="IPR044730">
    <property type="entry name" value="RNase_H-like_dom_plant"/>
</dbReference>
<dbReference type="PANTHER" id="PTHR33116:SF82">
    <property type="entry name" value="RNASE H FAMILY PROTEIN"/>
    <property type="match status" value="1"/>
</dbReference>
<name>A0ABM4X8L5_COFAR</name>
<reference evidence="4" key="2">
    <citation type="submission" date="2025-08" db="UniProtKB">
        <authorList>
            <consortium name="RefSeq"/>
        </authorList>
    </citation>
    <scope>IDENTIFICATION</scope>
    <source>
        <tissue evidence="4">Leaves</tissue>
    </source>
</reference>
<dbReference type="Pfam" id="PF13456">
    <property type="entry name" value="RVT_3"/>
    <property type="match status" value="1"/>
</dbReference>
<reference evidence="3" key="1">
    <citation type="journal article" date="2025" name="Foods">
        <title>Unveiling the Microbial Signatures of Arabica Coffee Cherries: Insights into Ripeness Specific Diversity, Functional Traits, and Implications for Quality and Safety.</title>
        <authorList>
            <consortium name="RefSeq"/>
            <person name="Tenea G.N."/>
            <person name="Cifuentes V."/>
            <person name="Reyes P."/>
            <person name="Cevallos-Vallejos M."/>
        </authorList>
    </citation>
    <scope>NUCLEOTIDE SEQUENCE [LARGE SCALE GENOMIC DNA]</scope>
</reference>
<dbReference type="InterPro" id="IPR000477">
    <property type="entry name" value="RT_dom"/>
</dbReference>
<dbReference type="SUPFAM" id="SSF53098">
    <property type="entry name" value="Ribonuclease H-like"/>
    <property type="match status" value="1"/>
</dbReference>
<dbReference type="Pfam" id="PF00078">
    <property type="entry name" value="RVT_1"/>
    <property type="match status" value="1"/>
</dbReference>
<dbReference type="InterPro" id="IPR002156">
    <property type="entry name" value="RNaseH_domain"/>
</dbReference>
<feature type="domain" description="Reverse transcriptase" evidence="1">
    <location>
        <begin position="1"/>
        <end position="138"/>
    </location>
</feature>
<dbReference type="PANTHER" id="PTHR33116">
    <property type="entry name" value="REVERSE TRANSCRIPTASE ZINC-BINDING DOMAIN-CONTAINING PROTEIN-RELATED-RELATED"/>
    <property type="match status" value="1"/>
</dbReference>
<dbReference type="InterPro" id="IPR026960">
    <property type="entry name" value="RVT-Znf"/>
</dbReference>
<evidence type="ECO:0000313" key="4">
    <source>
        <dbReference type="RefSeq" id="XP_071940364.1"/>
    </source>
</evidence>
<dbReference type="PROSITE" id="PS50878">
    <property type="entry name" value="RT_POL"/>
    <property type="match status" value="1"/>
</dbReference>
<organism evidence="3 4">
    <name type="scientific">Coffea arabica</name>
    <name type="common">Arabian coffee</name>
    <dbReference type="NCBI Taxonomy" id="13443"/>
    <lineage>
        <taxon>Eukaryota</taxon>
        <taxon>Viridiplantae</taxon>
        <taxon>Streptophyta</taxon>
        <taxon>Embryophyta</taxon>
        <taxon>Tracheophyta</taxon>
        <taxon>Spermatophyta</taxon>
        <taxon>Magnoliopsida</taxon>
        <taxon>eudicotyledons</taxon>
        <taxon>Gunneridae</taxon>
        <taxon>Pentapetalae</taxon>
        <taxon>asterids</taxon>
        <taxon>lamiids</taxon>
        <taxon>Gentianales</taxon>
        <taxon>Rubiaceae</taxon>
        <taxon>Ixoroideae</taxon>
        <taxon>Gardenieae complex</taxon>
        <taxon>Bertiereae - Coffeeae clade</taxon>
        <taxon>Coffeeae</taxon>
        <taxon>Coffea</taxon>
    </lineage>
</organism>
<keyword evidence="3" id="KW-1185">Reference proteome</keyword>
<dbReference type="CDD" id="cd06222">
    <property type="entry name" value="RNase_H_like"/>
    <property type="match status" value="1"/>
</dbReference>
<dbReference type="InterPro" id="IPR012337">
    <property type="entry name" value="RNaseH-like_sf"/>
</dbReference>
<dbReference type="Proteomes" id="UP001652660">
    <property type="component" value="Chromosome 1c"/>
</dbReference>
<dbReference type="InterPro" id="IPR036397">
    <property type="entry name" value="RNaseH_sf"/>
</dbReference>
<protein>
    <submittedName>
        <fullName evidence="4">Uncharacterized protein</fullName>
    </submittedName>
</protein>
<evidence type="ECO:0000313" key="3">
    <source>
        <dbReference type="Proteomes" id="UP001652660"/>
    </source>
</evidence>
<dbReference type="Gene3D" id="3.30.420.10">
    <property type="entry name" value="Ribonuclease H-like superfamily/Ribonuclease H"/>
    <property type="match status" value="1"/>
</dbReference>